<evidence type="ECO:0000313" key="1">
    <source>
        <dbReference type="EMBL" id="PIR95836.1"/>
    </source>
</evidence>
<dbReference type="SUPFAM" id="SSF46689">
    <property type="entry name" value="Homeodomain-like"/>
    <property type="match status" value="1"/>
</dbReference>
<name>A0A2H0V9Q7_9BACT</name>
<sequence length="85" mass="9610">MKKAFKISSEMKDQILKRVKEEGLPVAKVAEEHGISPATIYSWLGKTIKAQPSWKEFSKLEKQNKELIALVGELTINLSQAKKKN</sequence>
<accession>A0A2H0V9Q7</accession>
<dbReference type="InterPro" id="IPR002514">
    <property type="entry name" value="Transposase_8"/>
</dbReference>
<dbReference type="EMBL" id="PFAL01000004">
    <property type="protein sequence ID" value="PIR95836.1"/>
    <property type="molecule type" value="Genomic_DNA"/>
</dbReference>
<gene>
    <name evidence="1" type="ORF">COT93_00315</name>
</gene>
<reference evidence="2" key="1">
    <citation type="submission" date="2017-09" db="EMBL/GenBank/DDBJ databases">
        <title>Depth-based differentiation of microbial function through sediment-hosted aquifers and enrichment of novel symbionts in the deep terrestrial subsurface.</title>
        <authorList>
            <person name="Probst A.J."/>
            <person name="Ladd B."/>
            <person name="Jarett J.K."/>
            <person name="Geller-Mcgrath D.E."/>
            <person name="Sieber C.M.K."/>
            <person name="Emerson J.B."/>
            <person name="Anantharaman K."/>
            <person name="Thomas B.C."/>
            <person name="Malmstrom R."/>
            <person name="Stieglmeier M."/>
            <person name="Klingl A."/>
            <person name="Woyke T."/>
            <person name="Ryan C.M."/>
            <person name="Banfield J.F."/>
        </authorList>
    </citation>
    <scope>NUCLEOTIDE SEQUENCE [LARGE SCALE GENOMIC DNA]</scope>
</reference>
<evidence type="ECO:0008006" key="3">
    <source>
        <dbReference type="Google" id="ProtNLM"/>
    </source>
</evidence>
<comment type="caution">
    <text evidence="1">The sequence shown here is derived from an EMBL/GenBank/DDBJ whole genome shotgun (WGS) entry which is preliminary data.</text>
</comment>
<dbReference type="InterPro" id="IPR009057">
    <property type="entry name" value="Homeodomain-like_sf"/>
</dbReference>
<dbReference type="AlphaFoldDB" id="A0A2H0V9Q7"/>
<organism evidence="1 2">
    <name type="scientific">Candidatus Falkowbacteria bacterium CG10_big_fil_rev_8_21_14_0_10_37_18</name>
    <dbReference type="NCBI Taxonomy" id="1974562"/>
    <lineage>
        <taxon>Bacteria</taxon>
        <taxon>Candidatus Falkowiibacteriota</taxon>
    </lineage>
</organism>
<dbReference type="GO" id="GO:0006313">
    <property type="term" value="P:DNA transposition"/>
    <property type="evidence" value="ECO:0007669"/>
    <property type="project" value="InterPro"/>
</dbReference>
<dbReference type="Gene3D" id="1.10.10.60">
    <property type="entry name" value="Homeodomain-like"/>
    <property type="match status" value="1"/>
</dbReference>
<proteinExistence type="predicted"/>
<dbReference type="Pfam" id="PF01527">
    <property type="entry name" value="HTH_Tnp_1"/>
    <property type="match status" value="1"/>
</dbReference>
<evidence type="ECO:0000313" key="2">
    <source>
        <dbReference type="Proteomes" id="UP000229972"/>
    </source>
</evidence>
<dbReference type="GO" id="GO:0004803">
    <property type="term" value="F:transposase activity"/>
    <property type="evidence" value="ECO:0007669"/>
    <property type="project" value="InterPro"/>
</dbReference>
<dbReference type="Proteomes" id="UP000229972">
    <property type="component" value="Unassembled WGS sequence"/>
</dbReference>
<dbReference type="GO" id="GO:0003677">
    <property type="term" value="F:DNA binding"/>
    <property type="evidence" value="ECO:0007669"/>
    <property type="project" value="InterPro"/>
</dbReference>
<protein>
    <recommendedName>
        <fullName evidence="3">Transposase</fullName>
    </recommendedName>
</protein>